<proteinExistence type="predicted"/>
<accession>A0A1G9CS79</accession>
<protein>
    <submittedName>
        <fullName evidence="1">Uncharacterized protein</fullName>
    </submittedName>
</protein>
<keyword evidence="2" id="KW-1185">Reference proteome</keyword>
<organism evidence="1 2">
    <name type="scientific">Glycomyces sambucus</name>
    <dbReference type="NCBI Taxonomy" id="380244"/>
    <lineage>
        <taxon>Bacteria</taxon>
        <taxon>Bacillati</taxon>
        <taxon>Actinomycetota</taxon>
        <taxon>Actinomycetes</taxon>
        <taxon>Glycomycetales</taxon>
        <taxon>Glycomycetaceae</taxon>
        <taxon>Glycomyces</taxon>
    </lineage>
</organism>
<sequence length="220" mass="24440">MRPQDAPFRPHWWATGMSELGVEARPDVGTYGRYEFADLPPVPFALDGDLSWLEPLPSQEEWPITGNAAAEFGALQAACGRTGTPLPAAFAKFMADEALQGKVRSSTGCFIDLDRAPVRVEGGGRFVRFLADQQGCLFWYLYVTEDGADHAVVCSPEYFDSEEHDVARDLGEVSFSAESFEAFLCRYWLENEIWFASVGDGEMPDVGAEYLERYREPDGA</sequence>
<evidence type="ECO:0000313" key="1">
    <source>
        <dbReference type="EMBL" id="SDK54520.1"/>
    </source>
</evidence>
<dbReference type="RefSeq" id="WP_143034648.1">
    <property type="nucleotide sequence ID" value="NZ_FNGF01000001.1"/>
</dbReference>
<evidence type="ECO:0000313" key="2">
    <source>
        <dbReference type="Proteomes" id="UP000198662"/>
    </source>
</evidence>
<dbReference type="AlphaFoldDB" id="A0A1G9CS79"/>
<gene>
    <name evidence="1" type="ORF">SAMN05216298_0486</name>
</gene>
<dbReference type="EMBL" id="FNGF01000001">
    <property type="protein sequence ID" value="SDK54520.1"/>
    <property type="molecule type" value="Genomic_DNA"/>
</dbReference>
<reference evidence="2" key="1">
    <citation type="submission" date="2016-10" db="EMBL/GenBank/DDBJ databases">
        <authorList>
            <person name="Varghese N."/>
            <person name="Submissions S."/>
        </authorList>
    </citation>
    <scope>NUCLEOTIDE SEQUENCE [LARGE SCALE GENOMIC DNA]</scope>
    <source>
        <strain evidence="2">CGMCC 4.3147</strain>
    </source>
</reference>
<name>A0A1G9CS79_9ACTN</name>
<dbReference type="OrthoDB" id="185014at2"/>
<dbReference type="Proteomes" id="UP000198662">
    <property type="component" value="Unassembled WGS sequence"/>
</dbReference>